<keyword evidence="19" id="KW-1015">Disulfide bond</keyword>
<protein>
    <recommendedName>
        <fullName evidence="2">receptor protein-tyrosine kinase</fullName>
        <ecNumber evidence="2">2.7.10.1</ecNumber>
    </recommendedName>
</protein>
<dbReference type="OrthoDB" id="4062651at2759"/>
<dbReference type="SUPFAM" id="SSF49785">
    <property type="entry name" value="Galactose-binding domain-like"/>
    <property type="match status" value="1"/>
</dbReference>
<dbReference type="Pfam" id="PF01404">
    <property type="entry name" value="Ephrin_lbd"/>
    <property type="match status" value="1"/>
</dbReference>
<reference evidence="26" key="1">
    <citation type="journal article" date="2015" name="Nat. Genet.">
        <title>The genome and transcriptome of the zoonotic hookworm Ancylostoma ceylanicum identify infection-specific gene families.</title>
        <authorList>
            <person name="Schwarz E.M."/>
            <person name="Hu Y."/>
            <person name="Antoshechkin I."/>
            <person name="Miller M.M."/>
            <person name="Sternberg P.W."/>
            <person name="Aroian R.V."/>
        </authorList>
    </citation>
    <scope>NUCLEOTIDE SEQUENCE</scope>
    <source>
        <strain evidence="26">HY135</strain>
    </source>
</reference>
<dbReference type="SMART" id="SM01411">
    <property type="entry name" value="Ephrin_rec_like"/>
    <property type="match status" value="1"/>
</dbReference>
<dbReference type="PRINTS" id="PR00109">
    <property type="entry name" value="TYRKINASE"/>
</dbReference>
<dbReference type="PROSITE" id="PS50011">
    <property type="entry name" value="PROTEIN_KINASE_DOM"/>
    <property type="match status" value="1"/>
</dbReference>
<dbReference type="InterPro" id="IPR050449">
    <property type="entry name" value="Ephrin_rcpt_TKs"/>
</dbReference>
<comment type="caution">
    <text evidence="25">The sequence shown here is derived from an EMBL/GenBank/DDBJ whole genome shotgun (WGS) entry which is preliminary data.</text>
</comment>
<dbReference type="EMBL" id="JARK01001360">
    <property type="protein sequence ID" value="EYC19558.1"/>
    <property type="molecule type" value="Genomic_DNA"/>
</dbReference>
<dbReference type="InterPro" id="IPR011641">
    <property type="entry name" value="Tyr-kin_ephrin_A/B_rcpt-like"/>
</dbReference>
<dbReference type="InterPro" id="IPR011009">
    <property type="entry name" value="Kinase-like_dom_sf"/>
</dbReference>
<keyword evidence="15" id="KW-0675">Receptor</keyword>
<dbReference type="InterPro" id="IPR027936">
    <property type="entry name" value="Eph_TM"/>
</dbReference>
<dbReference type="SMART" id="SM00615">
    <property type="entry name" value="EPH_lbd"/>
    <property type="match status" value="1"/>
</dbReference>
<evidence type="ECO:0000256" key="21">
    <source>
        <dbReference type="SAM" id="SignalP"/>
    </source>
</evidence>
<feature type="domain" description="Fibronectin type-III" evidence="23">
    <location>
        <begin position="430"/>
        <end position="516"/>
    </location>
</feature>
<dbReference type="InterPro" id="IPR054590">
    <property type="entry name" value="EPH_SAM"/>
</dbReference>
<evidence type="ECO:0000259" key="22">
    <source>
        <dbReference type="PROSITE" id="PS50011"/>
    </source>
</evidence>
<keyword evidence="11 18" id="KW-0067">ATP-binding</keyword>
<evidence type="ECO:0000256" key="10">
    <source>
        <dbReference type="ARBA" id="ARBA00022777"/>
    </source>
</evidence>
<dbReference type="AlphaFoldDB" id="A0A016UYN9"/>
<feature type="domain" description="Protein kinase" evidence="22">
    <location>
        <begin position="659"/>
        <end position="934"/>
    </location>
</feature>
<keyword evidence="5" id="KW-0808">Transferase</keyword>
<evidence type="ECO:0000256" key="12">
    <source>
        <dbReference type="ARBA" id="ARBA00022989"/>
    </source>
</evidence>
<dbReference type="STRING" id="53326.A0A016UYN9"/>
<dbReference type="InterPro" id="IPR001090">
    <property type="entry name" value="Ephrin_rcpt_lig-bd_dom"/>
</dbReference>
<dbReference type="FunFam" id="2.10.50.10:FF:000001">
    <property type="entry name" value="Ephrin type-A receptor 5"/>
    <property type="match status" value="1"/>
</dbReference>
<evidence type="ECO:0000259" key="23">
    <source>
        <dbReference type="PROSITE" id="PS50853"/>
    </source>
</evidence>
<feature type="disulfide bond" evidence="19">
    <location>
        <begin position="68"/>
        <end position="182"/>
    </location>
</feature>
<dbReference type="GO" id="GO:0005005">
    <property type="term" value="F:transmembrane-ephrin receptor activity"/>
    <property type="evidence" value="ECO:0007669"/>
    <property type="project" value="TreeGrafter"/>
</dbReference>
<dbReference type="InterPro" id="IPR020635">
    <property type="entry name" value="Tyr_kinase_cat_dom"/>
</dbReference>
<feature type="domain" description="Eph LBD" evidence="24">
    <location>
        <begin position="21"/>
        <end position="200"/>
    </location>
</feature>
<keyword evidence="7 21" id="KW-0732">Signal</keyword>
<dbReference type="SUPFAM" id="SSF49265">
    <property type="entry name" value="Fibronectin type III"/>
    <property type="match status" value="1"/>
</dbReference>
<evidence type="ECO:0000313" key="25">
    <source>
        <dbReference type="EMBL" id="EYC19558.1"/>
    </source>
</evidence>
<sequence>MRFLGLLSLLSSTFLLCSASQVILMDTRSATTDLKWDQLSLRGDADGWTEESWRGLDEKSNERAYVACSFHVANPGNWVFTPFIPRESANILYINVLYNTRSCDQYHDPKSCKETFNLYVKQYDRKVNDVDKDTFNRTISTWSPVSVLTKDTTAVISETTQAVALQPNTKFVRFGFEENGVCVSLLTITVYYVVCDATVTKFTRYPVTVTSHSREEMVKVTGKCVANAVPTQSEAPTGFCTSSGRWNHLIGECACKPGYTTDSLKGEDKCVECPVGSYKSERGNASCQRCPTNSEATRTGSLHCTCRPGFYRAENESADRMCTQGPNHPSHLHAKDVDQSSAVLEWEEPSSLGGRREVWYEWECSRGDCSTVTATPADKKLMSRTLRLSGLKPDTEYSFNIFAKNSVSKFSETPAYRVVDIRTAPLTRYVVSGLRVESEQKDGITLAWLAPAVSRRVKYEIEMEPKVGKAIVAVTEHTYHTSLNMSPGVPYRFRVRVYVDGWGEWSEPLWYELGRGIVQQHQGPETTPLGALPGWVVLMAMVLFVLVLGFLFILCRRKTHNRKQMSDLDVLDTYKQDTMTPDYSSGNRQFAEAFRSGKLNAPLIPSYGGSSVSQPPPYYGSGVTGAAASAFKPYVDPTAYEDPNQALVEFTFDIDPAAVFITEVIGGGEFGDVCKGGLKRSMLGGGIANSIFDNEIDVVAIKTLKPGSSAKAKADFLLEASIMGQFAHQNVIRLIGVVTRSEPVMIVTEFMSNGSLDHFLRGKDARGEELGWPRIVDMLRGIAAGMKYLTDKGYVHRDLAARNVLVDAELNCKIADFGLSRGVDDSAEQEYTTNGGKIPVRWTSPEAITHRKFTAASDVWSFGVLVWEVCSFGERPYWDWTNQKVISEIMLGYRLPAPMDCPVALHRLMLWCWRLDRHERPTFAQILAILEKYTRNPDLVHVDNVAFTAGRHATSTVNINTNSFGQPTGSPGGPMLSNVLPSSLPTLDEFMRSLSMTHCIEKLNKEGIYTVTDLARRNHLDMLAIGLISEEYQRIRSALVQLQGNRTLSRAPDTATLPVRSATIRPTRHDDGFFV</sequence>
<evidence type="ECO:0000256" key="18">
    <source>
        <dbReference type="PIRSR" id="PIRSR000666-2"/>
    </source>
</evidence>
<feature type="domain" description="Fibronectin type-III" evidence="23">
    <location>
        <begin position="328"/>
        <end position="426"/>
    </location>
</feature>
<dbReference type="InterPro" id="IPR008266">
    <property type="entry name" value="Tyr_kinase_AS"/>
</dbReference>
<dbReference type="FunFam" id="3.30.200.20:FF:000802">
    <property type="entry name" value="Ephrin receptor 1"/>
    <property type="match status" value="1"/>
</dbReference>
<comment type="subcellular location">
    <subcellularLocation>
        <location evidence="1">Cell membrane</location>
        <topology evidence="1">Single-pass type I membrane protein</topology>
    </subcellularLocation>
</comment>
<evidence type="ECO:0000256" key="15">
    <source>
        <dbReference type="ARBA" id="ARBA00023170"/>
    </source>
</evidence>
<evidence type="ECO:0000259" key="24">
    <source>
        <dbReference type="PROSITE" id="PS51550"/>
    </source>
</evidence>
<evidence type="ECO:0000256" key="7">
    <source>
        <dbReference type="ARBA" id="ARBA00022729"/>
    </source>
</evidence>
<keyword evidence="16" id="KW-0325">Glycoprotein</keyword>
<evidence type="ECO:0000256" key="5">
    <source>
        <dbReference type="ARBA" id="ARBA00022679"/>
    </source>
</evidence>
<evidence type="ECO:0000256" key="3">
    <source>
        <dbReference type="ARBA" id="ARBA00022475"/>
    </source>
</evidence>
<dbReference type="Pfam" id="PF00041">
    <property type="entry name" value="fn3"/>
    <property type="match status" value="2"/>
</dbReference>
<dbReference type="InterPro" id="IPR000719">
    <property type="entry name" value="Prot_kinase_dom"/>
</dbReference>
<dbReference type="SUPFAM" id="SSF57184">
    <property type="entry name" value="Growth factor receptor domain"/>
    <property type="match status" value="1"/>
</dbReference>
<dbReference type="PIRSF" id="PIRSF000666">
    <property type="entry name" value="TyrPK_ephrin_receptor"/>
    <property type="match status" value="1"/>
</dbReference>
<dbReference type="InterPro" id="IPR008979">
    <property type="entry name" value="Galactose-bd-like_sf"/>
</dbReference>
<dbReference type="GO" id="GO:0005524">
    <property type="term" value="F:ATP binding"/>
    <property type="evidence" value="ECO:0007669"/>
    <property type="project" value="UniProtKB-KW"/>
</dbReference>
<dbReference type="PANTHER" id="PTHR46877">
    <property type="entry name" value="EPH RECEPTOR A5"/>
    <property type="match status" value="1"/>
</dbReference>
<dbReference type="PANTHER" id="PTHR46877:SF14">
    <property type="entry name" value="RECEPTOR PROTEIN-TYROSINE KINASE"/>
    <property type="match status" value="1"/>
</dbReference>
<dbReference type="Pfam" id="PF14575">
    <property type="entry name" value="EphA2_TM"/>
    <property type="match status" value="1"/>
</dbReference>
<evidence type="ECO:0000256" key="11">
    <source>
        <dbReference type="ARBA" id="ARBA00022840"/>
    </source>
</evidence>
<evidence type="ECO:0000256" key="13">
    <source>
        <dbReference type="ARBA" id="ARBA00023136"/>
    </source>
</evidence>
<dbReference type="PROSITE" id="PS00109">
    <property type="entry name" value="PROTEIN_KINASE_TYR"/>
    <property type="match status" value="1"/>
</dbReference>
<dbReference type="Gene3D" id="2.60.120.260">
    <property type="entry name" value="Galactose-binding domain-like"/>
    <property type="match status" value="1"/>
</dbReference>
<evidence type="ECO:0000256" key="4">
    <source>
        <dbReference type="ARBA" id="ARBA00022553"/>
    </source>
</evidence>
<dbReference type="Gene3D" id="1.10.510.10">
    <property type="entry name" value="Transferase(Phosphotransferase) domain 1"/>
    <property type="match status" value="1"/>
</dbReference>
<evidence type="ECO:0000256" key="8">
    <source>
        <dbReference type="ARBA" id="ARBA00022737"/>
    </source>
</evidence>
<dbReference type="InterPro" id="IPR001245">
    <property type="entry name" value="Ser-Thr/Tyr_kinase_cat_dom"/>
</dbReference>
<dbReference type="Gene3D" id="2.10.50.10">
    <property type="entry name" value="Tumor Necrosis Factor Receptor, subunit A, domain 2"/>
    <property type="match status" value="1"/>
</dbReference>
<keyword evidence="8" id="KW-0677">Repeat</keyword>
<dbReference type="SUPFAM" id="SSF56112">
    <property type="entry name" value="Protein kinase-like (PK-like)"/>
    <property type="match status" value="1"/>
</dbReference>
<keyword evidence="26" id="KW-1185">Reference proteome</keyword>
<evidence type="ECO:0000256" key="20">
    <source>
        <dbReference type="SAM" id="Phobius"/>
    </source>
</evidence>
<feature type="disulfide bond" evidence="19">
    <location>
        <begin position="103"/>
        <end position="112"/>
    </location>
</feature>
<dbReference type="FunFam" id="1.10.510.10:FF:000268">
    <property type="entry name" value="Receptor protein-tyrosine kinase"/>
    <property type="match status" value="1"/>
</dbReference>
<gene>
    <name evidence="25" type="primary">Acey_s0024.g935</name>
    <name evidence="25" type="synonym">Acey-vab-1</name>
    <name evidence="25" type="ORF">Y032_0024g935</name>
</gene>
<dbReference type="CDD" id="cd00063">
    <property type="entry name" value="FN3"/>
    <property type="match status" value="2"/>
</dbReference>
<proteinExistence type="predicted"/>
<dbReference type="Pfam" id="PF07714">
    <property type="entry name" value="PK_Tyr_Ser-Thr"/>
    <property type="match status" value="1"/>
</dbReference>
<evidence type="ECO:0000256" key="1">
    <source>
        <dbReference type="ARBA" id="ARBA00004251"/>
    </source>
</evidence>
<dbReference type="Proteomes" id="UP000024635">
    <property type="component" value="Unassembled WGS sequence"/>
</dbReference>
<dbReference type="InterPro" id="IPR036116">
    <property type="entry name" value="FN3_sf"/>
</dbReference>
<evidence type="ECO:0000256" key="14">
    <source>
        <dbReference type="ARBA" id="ARBA00023137"/>
    </source>
</evidence>
<evidence type="ECO:0000256" key="17">
    <source>
        <dbReference type="PIRSR" id="PIRSR000666-1"/>
    </source>
</evidence>
<evidence type="ECO:0000256" key="19">
    <source>
        <dbReference type="PIRSR" id="PIRSR000666-3"/>
    </source>
</evidence>
<keyword evidence="3" id="KW-1003">Cell membrane</keyword>
<evidence type="ECO:0000256" key="6">
    <source>
        <dbReference type="ARBA" id="ARBA00022692"/>
    </source>
</evidence>
<keyword evidence="10" id="KW-0418">Kinase</keyword>
<dbReference type="SMART" id="SM00219">
    <property type="entry name" value="TyrKc"/>
    <property type="match status" value="1"/>
</dbReference>
<dbReference type="PROSITE" id="PS50853">
    <property type="entry name" value="FN3"/>
    <property type="match status" value="2"/>
</dbReference>
<dbReference type="PROSITE" id="PS51550">
    <property type="entry name" value="EPH_LBD"/>
    <property type="match status" value="1"/>
</dbReference>
<evidence type="ECO:0000313" key="26">
    <source>
        <dbReference type="Proteomes" id="UP000024635"/>
    </source>
</evidence>
<dbReference type="Pfam" id="PF07699">
    <property type="entry name" value="Ephrin_rec_like"/>
    <property type="match status" value="1"/>
</dbReference>
<dbReference type="InterPro" id="IPR013783">
    <property type="entry name" value="Ig-like_fold"/>
</dbReference>
<evidence type="ECO:0000256" key="9">
    <source>
        <dbReference type="ARBA" id="ARBA00022741"/>
    </source>
</evidence>
<keyword evidence="4" id="KW-0597">Phosphoprotein</keyword>
<dbReference type="CDD" id="cd00185">
    <property type="entry name" value="TNFRSF"/>
    <property type="match status" value="1"/>
</dbReference>
<dbReference type="GO" id="GO:0005886">
    <property type="term" value="C:plasma membrane"/>
    <property type="evidence" value="ECO:0007669"/>
    <property type="project" value="UniProtKB-SubCell"/>
</dbReference>
<accession>A0A016UYN9</accession>
<dbReference type="GO" id="GO:0030425">
    <property type="term" value="C:dendrite"/>
    <property type="evidence" value="ECO:0007669"/>
    <property type="project" value="TreeGrafter"/>
</dbReference>
<feature type="transmembrane region" description="Helical" evidence="20">
    <location>
        <begin position="532"/>
        <end position="555"/>
    </location>
</feature>
<dbReference type="InterPro" id="IPR016257">
    <property type="entry name" value="Tyr_kinase_ephrin_rcpt"/>
</dbReference>
<organism evidence="25 26">
    <name type="scientific">Ancylostoma ceylanicum</name>
    <dbReference type="NCBI Taxonomy" id="53326"/>
    <lineage>
        <taxon>Eukaryota</taxon>
        <taxon>Metazoa</taxon>
        <taxon>Ecdysozoa</taxon>
        <taxon>Nematoda</taxon>
        <taxon>Chromadorea</taxon>
        <taxon>Rhabditida</taxon>
        <taxon>Rhabditina</taxon>
        <taxon>Rhabditomorpha</taxon>
        <taxon>Strongyloidea</taxon>
        <taxon>Ancylostomatidae</taxon>
        <taxon>Ancylostomatinae</taxon>
        <taxon>Ancylostoma</taxon>
    </lineage>
</organism>
<feature type="binding site" evidence="18">
    <location>
        <begin position="665"/>
        <end position="673"/>
    </location>
    <ligand>
        <name>ATP</name>
        <dbReference type="ChEBI" id="CHEBI:30616"/>
    </ligand>
</feature>
<evidence type="ECO:0000256" key="2">
    <source>
        <dbReference type="ARBA" id="ARBA00011902"/>
    </source>
</evidence>
<dbReference type="InterPro" id="IPR009030">
    <property type="entry name" value="Growth_fac_rcpt_cys_sf"/>
</dbReference>
<feature type="chain" id="PRO_5001492862" description="receptor protein-tyrosine kinase" evidence="21">
    <location>
        <begin position="20"/>
        <end position="1075"/>
    </location>
</feature>
<name>A0A016UYN9_9BILA</name>
<evidence type="ECO:0000256" key="16">
    <source>
        <dbReference type="ARBA" id="ARBA00023180"/>
    </source>
</evidence>
<dbReference type="Gene3D" id="2.60.40.1770">
    <property type="entry name" value="ephrin a2 ectodomain"/>
    <property type="match status" value="1"/>
</dbReference>
<keyword evidence="12 20" id="KW-1133">Transmembrane helix</keyword>
<feature type="signal peptide" evidence="21">
    <location>
        <begin position="1"/>
        <end position="19"/>
    </location>
</feature>
<dbReference type="Gene3D" id="2.60.40.10">
    <property type="entry name" value="Immunoglobulins"/>
    <property type="match status" value="2"/>
</dbReference>
<keyword evidence="6 20" id="KW-0812">Transmembrane</keyword>
<dbReference type="InterPro" id="IPR003961">
    <property type="entry name" value="FN3_dom"/>
</dbReference>
<dbReference type="SMART" id="SM00060">
    <property type="entry name" value="FN3"/>
    <property type="match status" value="2"/>
</dbReference>
<dbReference type="EC" id="2.7.10.1" evidence="2"/>
<keyword evidence="14" id="KW-0829">Tyrosine-protein kinase</keyword>
<feature type="binding site" evidence="18">
    <location>
        <position position="702"/>
    </location>
    <ligand>
        <name>ATP</name>
        <dbReference type="ChEBI" id="CHEBI:30616"/>
    </ligand>
</feature>
<keyword evidence="13 20" id="KW-0472">Membrane</keyword>
<keyword evidence="9 18" id="KW-0547">Nucleotide-binding</keyword>
<dbReference type="Pfam" id="PF25599">
    <property type="entry name" value="Ephrin_CRD"/>
    <property type="match status" value="1"/>
</dbReference>
<dbReference type="GO" id="GO:0007411">
    <property type="term" value="P:axon guidance"/>
    <property type="evidence" value="ECO:0007669"/>
    <property type="project" value="TreeGrafter"/>
</dbReference>
<dbReference type="Gene3D" id="3.30.200.20">
    <property type="entry name" value="Phosphorylase Kinase, domain 1"/>
    <property type="match status" value="1"/>
</dbReference>
<feature type="active site" description="Proton acceptor" evidence="17">
    <location>
        <position position="798"/>
    </location>
</feature>
<dbReference type="Pfam" id="PF22993">
    <property type="entry name" value="SAM_EPH"/>
    <property type="match status" value="1"/>
</dbReference>